<feature type="region of interest" description="Disordered" evidence="1">
    <location>
        <begin position="1"/>
        <end position="54"/>
    </location>
</feature>
<dbReference type="EMBL" id="CP064030">
    <property type="protein sequence ID" value="QRN52058.1"/>
    <property type="molecule type" value="Genomic_DNA"/>
</dbReference>
<proteinExistence type="predicted"/>
<evidence type="ECO:0000313" key="2">
    <source>
        <dbReference type="EMBL" id="QRN52058.1"/>
    </source>
</evidence>
<evidence type="ECO:0000313" key="3">
    <source>
        <dbReference type="Proteomes" id="UP000663181"/>
    </source>
</evidence>
<accession>A0ABX7GNU7</accession>
<dbReference type="RefSeq" id="WP_188801352.1">
    <property type="nucleotide sequence ID" value="NZ_BMIZ01000004.1"/>
</dbReference>
<feature type="compositionally biased region" description="Polar residues" evidence="1">
    <location>
        <begin position="1"/>
        <end position="22"/>
    </location>
</feature>
<evidence type="ECO:0000256" key="1">
    <source>
        <dbReference type="SAM" id="MobiDB-lite"/>
    </source>
</evidence>
<gene>
    <name evidence="2" type="ORF">ISN74_11125</name>
</gene>
<feature type="compositionally biased region" description="Basic and acidic residues" evidence="1">
    <location>
        <begin position="26"/>
        <end position="50"/>
    </location>
</feature>
<reference evidence="2 3" key="1">
    <citation type="submission" date="2020-10" db="EMBL/GenBank/DDBJ databases">
        <title>Phylogeny of dyella-like bacteria.</title>
        <authorList>
            <person name="Fu J."/>
        </authorList>
    </citation>
    <scope>NUCLEOTIDE SEQUENCE [LARGE SCALE GENOMIC DNA]</scope>
    <source>
        <strain evidence="2 3">DHOB09</strain>
    </source>
</reference>
<sequence>MTSIFSIDATSQTWQPFNNGQSPAKDFAHELAKRDEQAKPEQEDVEKAGQDDEFANQQRSGIEETMPGETTASISQAGTIVQAETLQLEQATVTPTGVTQVLLGARVFGWHAMAQAYLSELTTADGDADQHALSKEQEASTSTTTIEDTLVSAENAPVDMVVAETTTAAPQAEYVEPVKTRQASEDTASPNITELAATDTAANSYWSERSIRFTRQRDGSSIAWLRDFRISDAEASHLVQFVLNDAKAKGMALSKIMLNGGEVWVSPTSH</sequence>
<dbReference type="Proteomes" id="UP000663181">
    <property type="component" value="Chromosome"/>
</dbReference>
<organism evidence="2 3">
    <name type="scientific">Dyella caseinilytica</name>
    <dbReference type="NCBI Taxonomy" id="1849581"/>
    <lineage>
        <taxon>Bacteria</taxon>
        <taxon>Pseudomonadati</taxon>
        <taxon>Pseudomonadota</taxon>
        <taxon>Gammaproteobacteria</taxon>
        <taxon>Lysobacterales</taxon>
        <taxon>Rhodanobacteraceae</taxon>
        <taxon>Dyella</taxon>
    </lineage>
</organism>
<evidence type="ECO:0008006" key="4">
    <source>
        <dbReference type="Google" id="ProtNLM"/>
    </source>
</evidence>
<protein>
    <recommendedName>
        <fullName evidence="4">Toxin co-regulated pilus biosynthesis protein Q</fullName>
    </recommendedName>
</protein>
<name>A0ABX7GNU7_9GAMM</name>
<keyword evidence="3" id="KW-1185">Reference proteome</keyword>